<feature type="compositionally biased region" description="Polar residues" evidence="1">
    <location>
        <begin position="1"/>
        <end position="13"/>
    </location>
</feature>
<dbReference type="AlphaFoldDB" id="A0A0A2MJ79"/>
<dbReference type="RefSeq" id="WP_020211393.1">
    <property type="nucleotide sequence ID" value="NZ_JRLX01000001.1"/>
</dbReference>
<evidence type="ECO:0000256" key="1">
    <source>
        <dbReference type="SAM" id="MobiDB-lite"/>
    </source>
</evidence>
<dbReference type="Proteomes" id="UP000030152">
    <property type="component" value="Unassembled WGS sequence"/>
</dbReference>
<comment type="caution">
    <text evidence="2">The sequence shown here is derived from an EMBL/GenBank/DDBJ whole genome shotgun (WGS) entry which is preliminary data.</text>
</comment>
<keyword evidence="3" id="KW-1185">Reference proteome</keyword>
<dbReference type="STRING" id="1121895.GCA_000378485_00268"/>
<dbReference type="EMBL" id="JRLX01000001">
    <property type="protein sequence ID" value="KGO88390.1"/>
    <property type="molecule type" value="Genomic_DNA"/>
</dbReference>
<gene>
    <name evidence="2" type="ORF">Q765_00290</name>
</gene>
<proteinExistence type="predicted"/>
<protein>
    <submittedName>
        <fullName evidence="2">Uncharacterized protein</fullName>
    </submittedName>
</protein>
<organism evidence="2 3">
    <name type="scientific">Flavobacterium rivuli WB 3.3-2 = DSM 21788</name>
    <dbReference type="NCBI Taxonomy" id="1121895"/>
    <lineage>
        <taxon>Bacteria</taxon>
        <taxon>Pseudomonadati</taxon>
        <taxon>Bacteroidota</taxon>
        <taxon>Flavobacteriia</taxon>
        <taxon>Flavobacteriales</taxon>
        <taxon>Flavobacteriaceae</taxon>
        <taxon>Flavobacterium</taxon>
    </lineage>
</organism>
<evidence type="ECO:0000313" key="2">
    <source>
        <dbReference type="EMBL" id="KGO88390.1"/>
    </source>
</evidence>
<reference evidence="2 3" key="1">
    <citation type="submission" date="2013-09" db="EMBL/GenBank/DDBJ databases">
        <authorList>
            <person name="Zeng Z."/>
            <person name="Chen C."/>
        </authorList>
    </citation>
    <scope>NUCLEOTIDE SEQUENCE [LARGE SCALE GENOMIC DNA]</scope>
    <source>
        <strain evidence="2 3">WB 3.3-2</strain>
    </source>
</reference>
<accession>A0A0A2MJ79</accession>
<sequence length="60" mass="7022">MTAHPNNPYQDNEGNPKPGELRLFLDWERDYELMRRKELPPEQVAELEKADSHLAAKMNS</sequence>
<feature type="region of interest" description="Disordered" evidence="1">
    <location>
        <begin position="1"/>
        <end position="21"/>
    </location>
</feature>
<evidence type="ECO:0000313" key="3">
    <source>
        <dbReference type="Proteomes" id="UP000030152"/>
    </source>
</evidence>
<name>A0A0A2MJ79_9FLAO</name>